<sequence>MFSKKSKSKVKQQRQTFPLTSAQIVEDIDTVINSEENRNKLFTCLDDKVPPENSCAGIEEFLKGTQKLEEIQVMLKKQIEKLQVLSEDLLAGIDEIEGKIEACQ</sequence>
<keyword evidence="2" id="KW-1185">Reference proteome</keyword>
<proteinExistence type="predicted"/>
<dbReference type="AlphaFoldDB" id="A0A8K0DGF4"/>
<dbReference type="Proteomes" id="UP000801492">
    <property type="component" value="Unassembled WGS sequence"/>
</dbReference>
<reference evidence="1" key="1">
    <citation type="submission" date="2019-08" db="EMBL/GenBank/DDBJ databases">
        <title>The genome of the North American firefly Photinus pyralis.</title>
        <authorList>
            <consortium name="Photinus pyralis genome working group"/>
            <person name="Fallon T.R."/>
            <person name="Sander Lower S.E."/>
            <person name="Weng J.-K."/>
        </authorList>
    </citation>
    <scope>NUCLEOTIDE SEQUENCE</scope>
    <source>
        <strain evidence="1">TRF0915ILg1</strain>
        <tissue evidence="1">Whole body</tissue>
    </source>
</reference>
<accession>A0A8K0DGF4</accession>
<gene>
    <name evidence="1" type="ORF">ILUMI_02466</name>
</gene>
<dbReference type="OrthoDB" id="6754634at2759"/>
<comment type="caution">
    <text evidence="1">The sequence shown here is derived from an EMBL/GenBank/DDBJ whole genome shotgun (WGS) entry which is preliminary data.</text>
</comment>
<evidence type="ECO:0000313" key="2">
    <source>
        <dbReference type="Proteomes" id="UP000801492"/>
    </source>
</evidence>
<name>A0A8K0DGF4_IGNLU</name>
<dbReference type="EMBL" id="VTPC01000954">
    <property type="protein sequence ID" value="KAF2903709.1"/>
    <property type="molecule type" value="Genomic_DNA"/>
</dbReference>
<protein>
    <submittedName>
        <fullName evidence="1">Uncharacterized protein</fullName>
    </submittedName>
</protein>
<evidence type="ECO:0000313" key="1">
    <source>
        <dbReference type="EMBL" id="KAF2903709.1"/>
    </source>
</evidence>
<organism evidence="1 2">
    <name type="scientific">Ignelater luminosus</name>
    <name type="common">Cucubano</name>
    <name type="synonym">Pyrophorus luminosus</name>
    <dbReference type="NCBI Taxonomy" id="2038154"/>
    <lineage>
        <taxon>Eukaryota</taxon>
        <taxon>Metazoa</taxon>
        <taxon>Ecdysozoa</taxon>
        <taxon>Arthropoda</taxon>
        <taxon>Hexapoda</taxon>
        <taxon>Insecta</taxon>
        <taxon>Pterygota</taxon>
        <taxon>Neoptera</taxon>
        <taxon>Endopterygota</taxon>
        <taxon>Coleoptera</taxon>
        <taxon>Polyphaga</taxon>
        <taxon>Elateriformia</taxon>
        <taxon>Elateroidea</taxon>
        <taxon>Elateridae</taxon>
        <taxon>Agrypninae</taxon>
        <taxon>Pyrophorini</taxon>
        <taxon>Ignelater</taxon>
    </lineage>
</organism>